<evidence type="ECO:0000256" key="2">
    <source>
        <dbReference type="SAM" id="SignalP"/>
    </source>
</evidence>
<feature type="non-terminal residue" evidence="3">
    <location>
        <position position="1"/>
    </location>
</feature>
<feature type="region of interest" description="Disordered" evidence="1">
    <location>
        <begin position="249"/>
        <end position="342"/>
    </location>
</feature>
<accession>A0AAD2Q7E1</accession>
<dbReference type="EMBL" id="CAVNYO010000478">
    <property type="protein sequence ID" value="CAK5283975.1"/>
    <property type="molecule type" value="Genomic_DNA"/>
</dbReference>
<feature type="chain" id="PRO_5042200161" evidence="2">
    <location>
        <begin position="28"/>
        <end position="358"/>
    </location>
</feature>
<dbReference type="AlphaFoldDB" id="A0AAD2Q7E1"/>
<sequence length="358" mass="37528">RKCLCITRVSFLLQIAVIKGGAGPAGAIETVTKQRSPFSVPKAVGVPHFIKTGCTQLLLSHMDALSSTRRASHLGIPQSARPHPLHRHQSATVAARPRRSSPLAGPAFSSENGEPPGDDDDARSTKGKDKASVRLSPASAPASRSPSLLSLHSLEGPQAPVPRTRRMSLVQPRPLSSILNTDAAPYPPSPRLDRTSPSAFRRKSYGPGPSPALPPSGSDNWLTAEPTPRFSRLSLGAGVVMPVRKADSAAAARHATRRRSSSATSDSRSVRSVASSVPSLGGSSVVTASSSYSPSGTMRPDTPTSLHGAAGVACPVVRAGDETPDVGAPGSAPVDRSAATKARKNVFRRWWKRVRGRD</sequence>
<dbReference type="Proteomes" id="UP001295794">
    <property type="component" value="Unassembled WGS sequence"/>
</dbReference>
<keyword evidence="2" id="KW-0732">Signal</keyword>
<feature type="signal peptide" evidence="2">
    <location>
        <begin position="1"/>
        <end position="27"/>
    </location>
</feature>
<keyword evidence="4" id="KW-1185">Reference proteome</keyword>
<protein>
    <submittedName>
        <fullName evidence="3">Uncharacterized protein</fullName>
    </submittedName>
</protein>
<comment type="caution">
    <text evidence="3">The sequence shown here is derived from an EMBL/GenBank/DDBJ whole genome shotgun (WGS) entry which is preliminary data.</text>
</comment>
<feature type="compositionally biased region" description="Basic and acidic residues" evidence="1">
    <location>
        <begin position="122"/>
        <end position="132"/>
    </location>
</feature>
<feature type="compositionally biased region" description="Low complexity" evidence="1">
    <location>
        <begin position="133"/>
        <end position="154"/>
    </location>
</feature>
<gene>
    <name evidence="3" type="ORF">MYCIT1_LOCUS36917</name>
</gene>
<feature type="compositionally biased region" description="Low complexity" evidence="1">
    <location>
        <begin position="261"/>
        <end position="296"/>
    </location>
</feature>
<evidence type="ECO:0000313" key="4">
    <source>
        <dbReference type="Proteomes" id="UP001295794"/>
    </source>
</evidence>
<name>A0AAD2Q7E1_9AGAR</name>
<organism evidence="3 4">
    <name type="scientific">Mycena citricolor</name>
    <dbReference type="NCBI Taxonomy" id="2018698"/>
    <lineage>
        <taxon>Eukaryota</taxon>
        <taxon>Fungi</taxon>
        <taxon>Dikarya</taxon>
        <taxon>Basidiomycota</taxon>
        <taxon>Agaricomycotina</taxon>
        <taxon>Agaricomycetes</taxon>
        <taxon>Agaricomycetidae</taxon>
        <taxon>Agaricales</taxon>
        <taxon>Marasmiineae</taxon>
        <taxon>Mycenaceae</taxon>
        <taxon>Mycena</taxon>
    </lineage>
</organism>
<reference evidence="3" key="1">
    <citation type="submission" date="2023-11" db="EMBL/GenBank/DDBJ databases">
        <authorList>
            <person name="De Vega J J."/>
            <person name="De Vega J J."/>
        </authorList>
    </citation>
    <scope>NUCLEOTIDE SEQUENCE</scope>
</reference>
<evidence type="ECO:0000256" key="1">
    <source>
        <dbReference type="SAM" id="MobiDB-lite"/>
    </source>
</evidence>
<proteinExistence type="predicted"/>
<evidence type="ECO:0000313" key="3">
    <source>
        <dbReference type="EMBL" id="CAK5283975.1"/>
    </source>
</evidence>
<feature type="region of interest" description="Disordered" evidence="1">
    <location>
        <begin position="75"/>
        <end position="226"/>
    </location>
</feature>